<dbReference type="InterPro" id="IPR029058">
    <property type="entry name" value="AB_hydrolase_fold"/>
</dbReference>
<gene>
    <name evidence="2" type="ORF">K466DRAFT_590590</name>
</gene>
<dbReference type="EMBL" id="ML211495">
    <property type="protein sequence ID" value="TFK82342.1"/>
    <property type="molecule type" value="Genomic_DNA"/>
</dbReference>
<evidence type="ECO:0000259" key="1">
    <source>
        <dbReference type="Pfam" id="PF12697"/>
    </source>
</evidence>
<name>A0A5C3NZ20_9APHY</name>
<accession>A0A5C3NZ20</accession>
<keyword evidence="3" id="KW-1185">Reference proteome</keyword>
<evidence type="ECO:0000313" key="2">
    <source>
        <dbReference type="EMBL" id="TFK82342.1"/>
    </source>
</evidence>
<organism evidence="2 3">
    <name type="scientific">Polyporus arcularius HHB13444</name>
    <dbReference type="NCBI Taxonomy" id="1314778"/>
    <lineage>
        <taxon>Eukaryota</taxon>
        <taxon>Fungi</taxon>
        <taxon>Dikarya</taxon>
        <taxon>Basidiomycota</taxon>
        <taxon>Agaricomycotina</taxon>
        <taxon>Agaricomycetes</taxon>
        <taxon>Polyporales</taxon>
        <taxon>Polyporaceae</taxon>
        <taxon>Polyporus</taxon>
    </lineage>
</organism>
<dbReference type="Gene3D" id="3.40.50.1820">
    <property type="entry name" value="alpha/beta hydrolase"/>
    <property type="match status" value="1"/>
</dbReference>
<dbReference type="InParanoid" id="A0A5C3NZ20"/>
<dbReference type="InterPro" id="IPR000073">
    <property type="entry name" value="AB_hydrolase_1"/>
</dbReference>
<sequence length="374" mass="41798">MRPPCTTGLFVFHDTGPPRGSRDYTTLVIVHGHSWHSGVFASLLPHARHTNTRIILINRRDYPGTDPYTASELALLPLSVHNLTRDPEELEGIKISISFFMKHRGHELLRFLAGVVRDGDIPLGDVGRNAGGIVLVGWSLGMLWCTALLAHAASFQHDDVNLSRYLRRVVLHDAPAFLFGYPRPERDFNPFLEPSTDIDAEEPHDWVSGYYTHGSTVETLALRTPARDRLPTIERMTTAQRTSCLYFPPGEEGGSDELLMIGGYRAGVFEDLWQAALALAPIGNGNGNGNGNRNRNDLRDVEVRVMWCDRSVWETTHAAWCVAAELEDAREKGRLVRVVRLARVRGANHFVHWDDPEVAMHAFLAETSEVDAIV</sequence>
<dbReference type="Proteomes" id="UP000308197">
    <property type="component" value="Unassembled WGS sequence"/>
</dbReference>
<dbReference type="SUPFAM" id="SSF53474">
    <property type="entry name" value="alpha/beta-Hydrolases"/>
    <property type="match status" value="1"/>
</dbReference>
<dbReference type="Pfam" id="PF12697">
    <property type="entry name" value="Abhydrolase_6"/>
    <property type="match status" value="1"/>
</dbReference>
<reference evidence="2 3" key="1">
    <citation type="journal article" date="2019" name="Nat. Ecol. Evol.">
        <title>Megaphylogeny resolves global patterns of mushroom evolution.</title>
        <authorList>
            <person name="Varga T."/>
            <person name="Krizsan K."/>
            <person name="Foldi C."/>
            <person name="Dima B."/>
            <person name="Sanchez-Garcia M."/>
            <person name="Sanchez-Ramirez S."/>
            <person name="Szollosi G.J."/>
            <person name="Szarkandi J.G."/>
            <person name="Papp V."/>
            <person name="Albert L."/>
            <person name="Andreopoulos W."/>
            <person name="Angelini C."/>
            <person name="Antonin V."/>
            <person name="Barry K.W."/>
            <person name="Bougher N.L."/>
            <person name="Buchanan P."/>
            <person name="Buyck B."/>
            <person name="Bense V."/>
            <person name="Catcheside P."/>
            <person name="Chovatia M."/>
            <person name="Cooper J."/>
            <person name="Damon W."/>
            <person name="Desjardin D."/>
            <person name="Finy P."/>
            <person name="Geml J."/>
            <person name="Haridas S."/>
            <person name="Hughes K."/>
            <person name="Justo A."/>
            <person name="Karasinski D."/>
            <person name="Kautmanova I."/>
            <person name="Kiss B."/>
            <person name="Kocsube S."/>
            <person name="Kotiranta H."/>
            <person name="LaButti K.M."/>
            <person name="Lechner B.E."/>
            <person name="Liimatainen K."/>
            <person name="Lipzen A."/>
            <person name="Lukacs Z."/>
            <person name="Mihaltcheva S."/>
            <person name="Morgado L.N."/>
            <person name="Niskanen T."/>
            <person name="Noordeloos M.E."/>
            <person name="Ohm R.A."/>
            <person name="Ortiz-Santana B."/>
            <person name="Ovrebo C."/>
            <person name="Racz N."/>
            <person name="Riley R."/>
            <person name="Savchenko A."/>
            <person name="Shiryaev A."/>
            <person name="Soop K."/>
            <person name="Spirin V."/>
            <person name="Szebenyi C."/>
            <person name="Tomsovsky M."/>
            <person name="Tulloss R.E."/>
            <person name="Uehling J."/>
            <person name="Grigoriev I.V."/>
            <person name="Vagvolgyi C."/>
            <person name="Papp T."/>
            <person name="Martin F.M."/>
            <person name="Miettinen O."/>
            <person name="Hibbett D.S."/>
            <person name="Nagy L.G."/>
        </authorList>
    </citation>
    <scope>NUCLEOTIDE SEQUENCE [LARGE SCALE GENOMIC DNA]</scope>
    <source>
        <strain evidence="2 3">HHB13444</strain>
    </source>
</reference>
<evidence type="ECO:0000313" key="3">
    <source>
        <dbReference type="Proteomes" id="UP000308197"/>
    </source>
</evidence>
<proteinExistence type="predicted"/>
<feature type="domain" description="AB hydrolase-1" evidence="1">
    <location>
        <begin position="27"/>
        <end position="357"/>
    </location>
</feature>
<dbReference type="AlphaFoldDB" id="A0A5C3NZ20"/>
<protein>
    <recommendedName>
        <fullName evidence="1">AB hydrolase-1 domain-containing protein</fullName>
    </recommendedName>
</protein>